<dbReference type="EMBL" id="ML737131">
    <property type="protein sequence ID" value="KAE8343081.1"/>
    <property type="molecule type" value="Genomic_DNA"/>
</dbReference>
<dbReference type="AlphaFoldDB" id="A0A5N6YC71"/>
<protein>
    <submittedName>
        <fullName evidence="1">Uncharacterized protein</fullName>
    </submittedName>
</protein>
<name>A0A5N6YC71_9EURO</name>
<sequence>MCRLSRLSFGCSVCAVHRALIARRSKVVPEYVTEYSVSLVVTCDQTSTTKKTQFWEVERKLDYHPSRYLPSCQVDKVLP</sequence>
<organism evidence="1">
    <name type="scientific">Aspergillus arachidicola</name>
    <dbReference type="NCBI Taxonomy" id="656916"/>
    <lineage>
        <taxon>Eukaryota</taxon>
        <taxon>Fungi</taxon>
        <taxon>Dikarya</taxon>
        <taxon>Ascomycota</taxon>
        <taxon>Pezizomycotina</taxon>
        <taxon>Eurotiomycetes</taxon>
        <taxon>Eurotiomycetidae</taxon>
        <taxon>Eurotiales</taxon>
        <taxon>Aspergillaceae</taxon>
        <taxon>Aspergillus</taxon>
        <taxon>Aspergillus subgen. Circumdati</taxon>
    </lineage>
</organism>
<proteinExistence type="predicted"/>
<reference evidence="1" key="1">
    <citation type="submission" date="2019-04" db="EMBL/GenBank/DDBJ databases">
        <title>Friends and foes A comparative genomics study of 23 Aspergillus species from section Flavi.</title>
        <authorList>
            <consortium name="DOE Joint Genome Institute"/>
            <person name="Kjaerbolling I."/>
            <person name="Vesth T."/>
            <person name="Frisvad J.C."/>
            <person name="Nybo J.L."/>
            <person name="Theobald S."/>
            <person name="Kildgaard S."/>
            <person name="Isbrandt T."/>
            <person name="Kuo A."/>
            <person name="Sato A."/>
            <person name="Lyhne E.K."/>
            <person name="Kogle M.E."/>
            <person name="Wiebenga A."/>
            <person name="Kun R.S."/>
            <person name="Lubbers R.J."/>
            <person name="Makela M.R."/>
            <person name="Barry K."/>
            <person name="Chovatia M."/>
            <person name="Clum A."/>
            <person name="Daum C."/>
            <person name="Haridas S."/>
            <person name="He G."/>
            <person name="LaButti K."/>
            <person name="Lipzen A."/>
            <person name="Mondo S."/>
            <person name="Riley R."/>
            <person name="Salamov A."/>
            <person name="Simmons B.A."/>
            <person name="Magnuson J.K."/>
            <person name="Henrissat B."/>
            <person name="Mortensen U.H."/>
            <person name="Larsen T.O."/>
            <person name="Devries R.P."/>
            <person name="Grigoriev I.V."/>
            <person name="Machida M."/>
            <person name="Baker S.E."/>
            <person name="Andersen M.R."/>
        </authorList>
    </citation>
    <scope>NUCLEOTIDE SEQUENCE</scope>
    <source>
        <strain evidence="1">CBS 117612</strain>
    </source>
</reference>
<evidence type="ECO:0000313" key="1">
    <source>
        <dbReference type="EMBL" id="KAE8343081.1"/>
    </source>
</evidence>
<gene>
    <name evidence="1" type="ORF">BDV24DRAFT_129652</name>
</gene>
<dbReference type="Proteomes" id="UP000325558">
    <property type="component" value="Unassembled WGS sequence"/>
</dbReference>
<accession>A0A5N6YC71</accession>